<dbReference type="EMBL" id="AHON02000013">
    <property type="protein sequence ID" value="EKO35297.1"/>
    <property type="molecule type" value="Genomic_DNA"/>
</dbReference>
<accession>A0A0E2BJX6</accession>
<gene>
    <name evidence="1" type="ORF">LEP1GSC179_1114</name>
</gene>
<evidence type="ECO:0000313" key="1">
    <source>
        <dbReference type="EMBL" id="EKO35297.1"/>
    </source>
</evidence>
<name>A0A0E2BJX6_9LEPT</name>
<comment type="caution">
    <text evidence="1">The sequence shown here is derived from an EMBL/GenBank/DDBJ whole genome shotgun (WGS) entry which is preliminary data.</text>
</comment>
<reference evidence="1" key="1">
    <citation type="submission" date="2012-10" db="EMBL/GenBank/DDBJ databases">
        <authorList>
            <person name="Harkins D.M."/>
            <person name="Durkin A.S."/>
            <person name="Brinkac L.M."/>
            <person name="Haft D.H."/>
            <person name="Selengut J.D."/>
            <person name="Sanka R."/>
            <person name="DePew J."/>
            <person name="Purushe J."/>
            <person name="Matthias M.A."/>
            <person name="Vinetz J.M."/>
            <person name="Sutton G.G."/>
            <person name="Nierman W.C."/>
            <person name="Fouts D.E."/>
        </authorList>
    </citation>
    <scope>NUCLEOTIDE SEQUENCE [LARGE SCALE GENOMIC DNA]</scope>
    <source>
        <strain evidence="1">MOR084</strain>
    </source>
</reference>
<evidence type="ECO:0000313" key="2">
    <source>
        <dbReference type="Proteomes" id="UP000006329"/>
    </source>
</evidence>
<dbReference type="Proteomes" id="UP000006329">
    <property type="component" value="Unassembled WGS sequence"/>
</dbReference>
<keyword evidence="2" id="KW-1185">Reference proteome</keyword>
<dbReference type="AlphaFoldDB" id="A0A0E2BJX6"/>
<proteinExistence type="predicted"/>
<sequence>MGSGSNILRTNSRFLLKKKPKLRNKISTTEIRILVFIGFRSQFSIVFGEKGISATIFGKEHP</sequence>
<organism evidence="1 2">
    <name type="scientific">Leptospira santarosai str. MOR084</name>
    <dbReference type="NCBI Taxonomy" id="1049984"/>
    <lineage>
        <taxon>Bacteria</taxon>
        <taxon>Pseudomonadati</taxon>
        <taxon>Spirochaetota</taxon>
        <taxon>Spirochaetia</taxon>
        <taxon>Leptospirales</taxon>
        <taxon>Leptospiraceae</taxon>
        <taxon>Leptospira</taxon>
    </lineage>
</organism>
<protein>
    <submittedName>
        <fullName evidence="1">Uncharacterized protein</fullName>
    </submittedName>
</protein>